<keyword evidence="1" id="KW-0812">Transmembrane</keyword>
<sequence length="56" mass="5815">MKPLLWAVLVAAVAFNVSTSLLFDGAQQALLSVASGVVSLACAGGLYALRDRRSHV</sequence>
<keyword evidence="3" id="KW-1185">Reference proteome</keyword>
<gene>
    <name evidence="2" type="ORF">GCM10009863_18050</name>
</gene>
<keyword evidence="1" id="KW-1133">Transmembrane helix</keyword>
<reference evidence="2 3" key="1">
    <citation type="journal article" date="2019" name="Int. J. Syst. Evol. Microbiol.">
        <title>The Global Catalogue of Microorganisms (GCM) 10K type strain sequencing project: providing services to taxonomists for standard genome sequencing and annotation.</title>
        <authorList>
            <consortium name="The Broad Institute Genomics Platform"/>
            <consortium name="The Broad Institute Genome Sequencing Center for Infectious Disease"/>
            <person name="Wu L."/>
            <person name="Ma J."/>
        </authorList>
    </citation>
    <scope>NUCLEOTIDE SEQUENCE [LARGE SCALE GENOMIC DNA]</scope>
    <source>
        <strain evidence="2 3">JCM 16373</strain>
    </source>
</reference>
<organism evidence="2 3">
    <name type="scientific">Streptomyces axinellae</name>
    <dbReference type="NCBI Taxonomy" id="552788"/>
    <lineage>
        <taxon>Bacteria</taxon>
        <taxon>Bacillati</taxon>
        <taxon>Actinomycetota</taxon>
        <taxon>Actinomycetes</taxon>
        <taxon>Kitasatosporales</taxon>
        <taxon>Streptomycetaceae</taxon>
        <taxon>Streptomyces</taxon>
    </lineage>
</organism>
<name>A0ABN3PX38_9ACTN</name>
<comment type="caution">
    <text evidence="2">The sequence shown here is derived from an EMBL/GenBank/DDBJ whole genome shotgun (WGS) entry which is preliminary data.</text>
</comment>
<dbReference type="Proteomes" id="UP001501447">
    <property type="component" value="Unassembled WGS sequence"/>
</dbReference>
<feature type="transmembrane region" description="Helical" evidence="1">
    <location>
        <begin position="29"/>
        <end position="49"/>
    </location>
</feature>
<evidence type="ECO:0000313" key="3">
    <source>
        <dbReference type="Proteomes" id="UP001501447"/>
    </source>
</evidence>
<protein>
    <submittedName>
        <fullName evidence="2">Uncharacterized protein</fullName>
    </submittedName>
</protein>
<accession>A0ABN3PX38</accession>
<keyword evidence="1" id="KW-0472">Membrane</keyword>
<proteinExistence type="predicted"/>
<dbReference type="EMBL" id="BAAARJ010000005">
    <property type="protein sequence ID" value="GAA2604925.1"/>
    <property type="molecule type" value="Genomic_DNA"/>
</dbReference>
<dbReference type="RefSeq" id="WP_344563984.1">
    <property type="nucleotide sequence ID" value="NZ_BAAARJ010000005.1"/>
</dbReference>
<evidence type="ECO:0000313" key="2">
    <source>
        <dbReference type="EMBL" id="GAA2604925.1"/>
    </source>
</evidence>
<evidence type="ECO:0000256" key="1">
    <source>
        <dbReference type="SAM" id="Phobius"/>
    </source>
</evidence>